<dbReference type="PRINTS" id="PR01210">
    <property type="entry name" value="GGTRANSPTASE"/>
</dbReference>
<comment type="caution">
    <text evidence="1">The sequence shown here is derived from an EMBL/GenBank/DDBJ whole genome shotgun (WGS) entry which is preliminary data.</text>
</comment>
<dbReference type="InterPro" id="IPR029055">
    <property type="entry name" value="Ntn_hydrolases_N"/>
</dbReference>
<reference evidence="2" key="1">
    <citation type="submission" date="2019-09" db="EMBL/GenBank/DDBJ databases">
        <title>Mumia zhuanghuii sp. nov. isolated from the intestinal contents of plateau pika (Ochotona curzoniae) in the Qinghai-Tibet plateau of China.</title>
        <authorList>
            <person name="Tian Z."/>
        </authorList>
    </citation>
    <scope>NUCLEOTIDE SEQUENCE [LARGE SCALE GENOMIC DNA]</scope>
    <source>
        <strain evidence="2">DSM 25564</strain>
    </source>
</reference>
<name>A0A5J5IWC1_9MICO</name>
<dbReference type="Pfam" id="PF01019">
    <property type="entry name" value="G_glu_transpept"/>
    <property type="match status" value="1"/>
</dbReference>
<dbReference type="EMBL" id="VYRZ01000001">
    <property type="protein sequence ID" value="KAA9089122.1"/>
    <property type="molecule type" value="Genomic_DNA"/>
</dbReference>
<dbReference type="InterPro" id="IPR052896">
    <property type="entry name" value="GGT-like_enzyme"/>
</dbReference>
<organism evidence="1 2">
    <name type="scientific">Microbacterium radiodurans</name>
    <dbReference type="NCBI Taxonomy" id="661398"/>
    <lineage>
        <taxon>Bacteria</taxon>
        <taxon>Bacillati</taxon>
        <taxon>Actinomycetota</taxon>
        <taxon>Actinomycetes</taxon>
        <taxon>Micrococcales</taxon>
        <taxon>Microbacteriaceae</taxon>
        <taxon>Microbacterium</taxon>
    </lineage>
</organism>
<dbReference type="SUPFAM" id="SSF56235">
    <property type="entry name" value="N-terminal nucleophile aminohydrolases (Ntn hydrolases)"/>
    <property type="match status" value="1"/>
</dbReference>
<accession>A0A5J5IWC1</accession>
<dbReference type="PANTHER" id="PTHR43881:SF5">
    <property type="entry name" value="GAMMA-GLUTAMYLTRANSPEPTIDASE"/>
    <property type="match status" value="1"/>
</dbReference>
<sequence>MGATSGAIATPHHRATAAGRAALDAGGNAIDAALAAAAVLAVVYPHNTGVGGDLVALVHSPDGEMHAVNATGWAPAAASRDRALAEHGEAIPRRGAAAVTVPGAVRGWEALAHLGARLSRRDHLRDAVTAARDGVAVSASLALCLAGEWATLTDPSFRTTFGGREDGPLRRGDLLRQPRLADTLDELARSGYGSFYAGALAERLVTALAARGSEVMAADFAEFAVDSAAPLARDWRGMRVHTLGPNTQGFALLRTALAVESDSAPDPLRIARLFAEGNLLRDTRLGDPRRTRVDVRALIEDAVDLAEPELVPDPRLARGDTIGVAAADAEGWAVSLVQSQFHLFGSGVHDAETGVLFHNRGYSFVLDDEHAPGVLAPRARPAHTLMPVLVTDPGGGVRFVQATMGGKAQAQIHAHLLLHLARGATASETVSAPRWTLGPYAPGDRSDAVYAEADVEDAVVQRLHDAGHPIVTVPPLTEMLGHANVVRRTATGFDAAADPRSDGAASVS</sequence>
<dbReference type="AlphaFoldDB" id="A0A5J5IWC1"/>
<dbReference type="RefSeq" id="WP_150417742.1">
    <property type="nucleotide sequence ID" value="NZ_VYRZ01000001.1"/>
</dbReference>
<dbReference type="InterPro" id="IPR043137">
    <property type="entry name" value="GGT_ssub_C"/>
</dbReference>
<protein>
    <submittedName>
        <fullName evidence="1">Gamma-glutamyltranspeptidase</fullName>
    </submittedName>
</protein>
<evidence type="ECO:0000313" key="2">
    <source>
        <dbReference type="Proteomes" id="UP000327039"/>
    </source>
</evidence>
<evidence type="ECO:0000313" key="1">
    <source>
        <dbReference type="EMBL" id="KAA9089122.1"/>
    </source>
</evidence>
<proteinExistence type="predicted"/>
<dbReference type="Proteomes" id="UP000327039">
    <property type="component" value="Unassembled WGS sequence"/>
</dbReference>
<dbReference type="Gene3D" id="3.60.20.40">
    <property type="match status" value="1"/>
</dbReference>
<keyword evidence="2" id="KW-1185">Reference proteome</keyword>
<dbReference type="PANTHER" id="PTHR43881">
    <property type="entry name" value="GAMMA-GLUTAMYLTRANSPEPTIDASE (AFU_ORTHOLOGUE AFUA_4G13580)"/>
    <property type="match status" value="1"/>
</dbReference>
<dbReference type="OrthoDB" id="9781342at2"/>
<gene>
    <name evidence="1" type="ORF">F6B42_01060</name>
</gene>